<dbReference type="Proteomes" id="UP000184420">
    <property type="component" value="Unassembled WGS sequence"/>
</dbReference>
<evidence type="ECO:0000256" key="2">
    <source>
        <dbReference type="ARBA" id="ARBA00022803"/>
    </source>
</evidence>
<feature type="repeat" description="TPR" evidence="3">
    <location>
        <begin position="611"/>
        <end position="644"/>
    </location>
</feature>
<proteinExistence type="predicted"/>
<dbReference type="Pfam" id="PF14559">
    <property type="entry name" value="TPR_19"/>
    <property type="match status" value="2"/>
</dbReference>
<name>A0A1M7BQT9_9BACT</name>
<feature type="repeat" description="TPR" evidence="3">
    <location>
        <begin position="393"/>
        <end position="426"/>
    </location>
</feature>
<dbReference type="Pfam" id="PF13432">
    <property type="entry name" value="TPR_16"/>
    <property type="match status" value="2"/>
</dbReference>
<dbReference type="PANTHER" id="PTHR44943:SF8">
    <property type="entry name" value="TPR REPEAT-CONTAINING PROTEIN MJ0263"/>
    <property type="match status" value="1"/>
</dbReference>
<dbReference type="Pfam" id="PF13181">
    <property type="entry name" value="TPR_8"/>
    <property type="match status" value="1"/>
</dbReference>
<dbReference type="SMART" id="SM00028">
    <property type="entry name" value="TPR"/>
    <property type="match status" value="10"/>
</dbReference>
<dbReference type="InterPro" id="IPR019734">
    <property type="entry name" value="TPR_rpt"/>
</dbReference>
<gene>
    <name evidence="5" type="ORF">SAMN05444266_10417</name>
</gene>
<keyword evidence="1" id="KW-0677">Repeat</keyword>
<dbReference type="EMBL" id="FRBL01000004">
    <property type="protein sequence ID" value="SHL57330.1"/>
    <property type="molecule type" value="Genomic_DNA"/>
</dbReference>
<feature type="repeat" description="TPR" evidence="3">
    <location>
        <begin position="502"/>
        <end position="535"/>
    </location>
</feature>
<organism evidence="5 6">
    <name type="scientific">Chitinophaga jiangningensis</name>
    <dbReference type="NCBI Taxonomy" id="1419482"/>
    <lineage>
        <taxon>Bacteria</taxon>
        <taxon>Pseudomonadati</taxon>
        <taxon>Bacteroidota</taxon>
        <taxon>Chitinophagia</taxon>
        <taxon>Chitinophagales</taxon>
        <taxon>Chitinophagaceae</taxon>
        <taxon>Chitinophaga</taxon>
    </lineage>
</organism>
<protein>
    <submittedName>
        <fullName evidence="5">Outer membrane protein, YaiO family</fullName>
    </submittedName>
</protein>
<evidence type="ECO:0000313" key="6">
    <source>
        <dbReference type="Proteomes" id="UP000184420"/>
    </source>
</evidence>
<accession>A0A1M7BQT9</accession>
<dbReference type="NCBIfam" id="TIGR04390">
    <property type="entry name" value="OMP_YaiO_dom"/>
    <property type="match status" value="1"/>
</dbReference>
<evidence type="ECO:0000259" key="4">
    <source>
        <dbReference type="Pfam" id="PF19413"/>
    </source>
</evidence>
<dbReference type="AlphaFoldDB" id="A0A1M7BQT9"/>
<dbReference type="SUPFAM" id="SSF48452">
    <property type="entry name" value="TPR-like"/>
    <property type="match status" value="4"/>
</dbReference>
<sequence length="962" mass="109455">MHVKVMPYKFIIPLMLVCFAMEAQGQIINLRKKKNKSEEYYNQAVAETKQQHYAKAIELSKKALAAEPDFIDQELLLARLYMLTKQYDLSRKYIKQVLDKNPKYKDAYYYGINVEMTTGRYPEAECYVDEALLNFPGNKEFKIRKINILDAQGKLRRADGYAEELMDNFPEDTIVRRAYIDHYLEAGYYHQKNGNFTLARTNFDKVLAVDPNNKDAREATLGAELNGGNRTEALSIIDRELAKQPGNYDLLMKKLGLLQDMHQYAEALSVLQQIYRKYPNDAKARSIESTLRMEAAAYYTNTDPYMLYLSVLEKNPGNREALDKVIGYAMTRGAYIEALTWINRGLRANPNDSRLLGLKLDILESDQKYSAAAAIAEILYQRTPTADLKERLTDLQLRAGREYLKEEQYDLAMAAFQSGLKIAPNDTNLLSLVTNTYLLMKDNKGALKSIDNALSYYPDNEKFLVRKASVLEASGKYEEAAQLLGRLSASHPGDEGFKNTLVDLRLSMGRNLMRAEEYEAAKQQFAAVLEAQPDNRDALDYMINMQSATGKADSAIYYANNALVYYPNDKDILLKKAGALQQLGQNREAAAIAADLMARYPYTSKYRDAYTTSLLAAASDYQKAQQADSALYMFQQVLALNPKDSLALQSSINLLNAQQRYDSALAYVNEGLRYYPENEGLLLKRAVTLENKKDFTGAALAADTLARKYPTAANKDYYDLLYSKTLRNQFALYYLNSSYDYTSNKYNIATVEYRRFMKRGGSYAFRLDYAGRKDGNGLQGEAEMYYVHNPKMYSYGLLTYSNKVVFPQLRASYSLFKTFGKEIEGELGVRYLNLDSITSISGVVSIAKPFGDFWVNLRAYVISEESDLYTSFNLTTRYYTDAKRQDFVSVIAGLGTSPDDRSRLINLPQLSGLLTHSVAAGYQKVIKYRTTLGLYGTWINSKVADNQYNNQYDIYLLFMRKF</sequence>
<evidence type="ECO:0000256" key="1">
    <source>
        <dbReference type="ARBA" id="ARBA00022737"/>
    </source>
</evidence>
<dbReference type="Pfam" id="PF19413">
    <property type="entry name" value="YaiO"/>
    <property type="match status" value="1"/>
</dbReference>
<evidence type="ECO:0000313" key="5">
    <source>
        <dbReference type="EMBL" id="SHL57330.1"/>
    </source>
</evidence>
<feature type="domain" description="YaiO beta-barrel" evidence="4">
    <location>
        <begin position="728"/>
        <end position="900"/>
    </location>
</feature>
<dbReference type="PANTHER" id="PTHR44943">
    <property type="entry name" value="CELLULOSE SYNTHASE OPERON PROTEIN C"/>
    <property type="match status" value="1"/>
</dbReference>
<dbReference type="InterPro" id="IPR051685">
    <property type="entry name" value="Ycf3/AcsC/BcsC/TPR_MFPF"/>
</dbReference>
<dbReference type="Gene3D" id="1.25.40.10">
    <property type="entry name" value="Tetratricopeptide repeat domain"/>
    <property type="match status" value="5"/>
</dbReference>
<dbReference type="RefSeq" id="WP_073080534.1">
    <property type="nucleotide sequence ID" value="NZ_FRBL01000004.1"/>
</dbReference>
<keyword evidence="6" id="KW-1185">Reference proteome</keyword>
<feature type="repeat" description="TPR" evidence="3">
    <location>
        <begin position="180"/>
        <end position="213"/>
    </location>
</feature>
<dbReference type="STRING" id="1419482.SAMN05444266_10417"/>
<feature type="repeat" description="TPR" evidence="3">
    <location>
        <begin position="37"/>
        <end position="70"/>
    </location>
</feature>
<dbReference type="InterPro" id="IPR011990">
    <property type="entry name" value="TPR-like_helical_dom_sf"/>
</dbReference>
<keyword evidence="2 3" id="KW-0802">TPR repeat</keyword>
<dbReference type="InterPro" id="IPR030887">
    <property type="entry name" value="Beta-barrel_YaiO"/>
</dbReference>
<evidence type="ECO:0000256" key="3">
    <source>
        <dbReference type="PROSITE-ProRule" id="PRU00339"/>
    </source>
</evidence>
<dbReference type="Pfam" id="PF13174">
    <property type="entry name" value="TPR_6"/>
    <property type="match status" value="1"/>
</dbReference>
<dbReference type="PROSITE" id="PS50005">
    <property type="entry name" value="TPR"/>
    <property type="match status" value="5"/>
</dbReference>
<reference evidence="5 6" key="1">
    <citation type="submission" date="2016-11" db="EMBL/GenBank/DDBJ databases">
        <authorList>
            <person name="Jaros S."/>
            <person name="Januszkiewicz K."/>
            <person name="Wedrychowicz H."/>
        </authorList>
    </citation>
    <scope>NUCLEOTIDE SEQUENCE [LARGE SCALE GENOMIC DNA]</scope>
    <source>
        <strain evidence="5 6">DSM 27406</strain>
    </source>
</reference>